<evidence type="ECO:0000313" key="2">
    <source>
        <dbReference type="EMBL" id="KAG5306842.1"/>
    </source>
</evidence>
<comment type="caution">
    <text evidence="2">The sequence shown here is derived from an EMBL/GenBank/DDBJ whole genome shotgun (WGS) entry which is preliminary data.</text>
</comment>
<dbReference type="PRINTS" id="PR00180">
    <property type="entry name" value="CRETINALDHBP"/>
</dbReference>
<dbReference type="AlphaFoldDB" id="A0A836JBA3"/>
<feature type="domain" description="CRAL-TRIO" evidence="1">
    <location>
        <begin position="119"/>
        <end position="287"/>
    </location>
</feature>
<dbReference type="Pfam" id="PF00650">
    <property type="entry name" value="CRAL_TRIO"/>
    <property type="match status" value="2"/>
</dbReference>
<proteinExistence type="predicted"/>
<sequence>YHCGSKPRFFRGSFLLIIIIMENKHKYNSIEYYIQQLTSKDKEYVATYLNETDETRETAIAEIRRWIDDEMHIQIDDFLILRFLRVCKFNLEKTKARIRNYYKLRSDLPEWFSNTDPFRPELQELINMGLYLPLRKPDNQGRFVVIARSTLHNPRIHKLSDIIKVGVMVVELAMRNRAIATSASVYGFTMINDAINPTLQQFLQFGPSILKKIAHTWQNCYPMRFQLVNVINAPMFVDISFKIFKSFMSEKMNKRIHIYSHMMPSCFEDIPANILPVEYGGTDGTIQELTEYWKKLIEENRDWFISNKNNSSFSSFAVVDKVSCSVTITNVCEDSVEFYARHGLTSEDRRCAATYLNETDERAYYLPLRKPDNQGRLVFIVHGTRHDPRIHKISDIYKVGMIATEVAVKCYPAASVYGYTIFMDVSNPTLQHIAQLRPYVLMNFVHAWQNCYPARVQSINIFNAPVFFDVVVKIFKSFMTEKLKSRFHIYSHRTMQNCFKDIPANILPVEYGGADGTIKELTEYWKKLIEENRDWLMNEGNDKIIISK</sequence>
<organism evidence="2 3">
    <name type="scientific">Acromyrmex insinuator</name>
    <dbReference type="NCBI Taxonomy" id="230686"/>
    <lineage>
        <taxon>Eukaryota</taxon>
        <taxon>Metazoa</taxon>
        <taxon>Ecdysozoa</taxon>
        <taxon>Arthropoda</taxon>
        <taxon>Hexapoda</taxon>
        <taxon>Insecta</taxon>
        <taxon>Pterygota</taxon>
        <taxon>Neoptera</taxon>
        <taxon>Endopterygota</taxon>
        <taxon>Hymenoptera</taxon>
        <taxon>Apocrita</taxon>
        <taxon>Aculeata</taxon>
        <taxon>Formicoidea</taxon>
        <taxon>Formicidae</taxon>
        <taxon>Myrmicinae</taxon>
        <taxon>Acromyrmex</taxon>
    </lineage>
</organism>
<gene>
    <name evidence="2" type="primary">Ttpa</name>
    <name evidence="2" type="ORF">G6Z75_0004319</name>
</gene>
<dbReference type="InterPro" id="IPR001251">
    <property type="entry name" value="CRAL-TRIO_dom"/>
</dbReference>
<feature type="non-terminal residue" evidence="2">
    <location>
        <position position="1"/>
    </location>
</feature>
<dbReference type="InterPro" id="IPR011074">
    <property type="entry name" value="CRAL/TRIO_N_dom"/>
</dbReference>
<dbReference type="PANTHER" id="PTHR10174:SF224">
    <property type="entry name" value="RETINOL-BINDING PROTEIN PINTA"/>
    <property type="match status" value="1"/>
</dbReference>
<keyword evidence="3" id="KW-1185">Reference proteome</keyword>
<dbReference type="Gene3D" id="1.10.8.20">
    <property type="entry name" value="N-terminal domain of phosphatidylinositol transfer protein sec14p"/>
    <property type="match status" value="1"/>
</dbReference>
<evidence type="ECO:0000313" key="3">
    <source>
        <dbReference type="Proteomes" id="UP000667349"/>
    </source>
</evidence>
<dbReference type="SMART" id="SM00516">
    <property type="entry name" value="SEC14"/>
    <property type="match status" value="2"/>
</dbReference>
<dbReference type="Gene3D" id="1.20.5.1200">
    <property type="entry name" value="Alpha-tocopherol transfer"/>
    <property type="match status" value="2"/>
</dbReference>
<dbReference type="Gene3D" id="3.40.525.10">
    <property type="entry name" value="CRAL-TRIO lipid binding domain"/>
    <property type="match status" value="2"/>
</dbReference>
<dbReference type="SMART" id="SM01100">
    <property type="entry name" value="CRAL_TRIO_N"/>
    <property type="match status" value="1"/>
</dbReference>
<dbReference type="GO" id="GO:1902936">
    <property type="term" value="F:phosphatidylinositol bisphosphate binding"/>
    <property type="evidence" value="ECO:0007669"/>
    <property type="project" value="TreeGrafter"/>
</dbReference>
<dbReference type="GO" id="GO:0016020">
    <property type="term" value="C:membrane"/>
    <property type="evidence" value="ECO:0007669"/>
    <property type="project" value="TreeGrafter"/>
</dbReference>
<dbReference type="CDD" id="cd00170">
    <property type="entry name" value="SEC14"/>
    <property type="match status" value="2"/>
</dbReference>
<dbReference type="InterPro" id="IPR036273">
    <property type="entry name" value="CRAL/TRIO_N_dom_sf"/>
</dbReference>
<dbReference type="EMBL" id="JAANHZ010000800">
    <property type="protein sequence ID" value="KAG5306842.1"/>
    <property type="molecule type" value="Genomic_DNA"/>
</dbReference>
<dbReference type="SUPFAM" id="SSF46938">
    <property type="entry name" value="CRAL/TRIO N-terminal domain"/>
    <property type="match status" value="1"/>
</dbReference>
<accession>A0A836JBA3</accession>
<feature type="non-terminal residue" evidence="2">
    <location>
        <position position="548"/>
    </location>
</feature>
<feature type="domain" description="CRAL-TRIO" evidence="1">
    <location>
        <begin position="352"/>
        <end position="519"/>
    </location>
</feature>
<name>A0A836JBA3_9HYME</name>
<dbReference type="PANTHER" id="PTHR10174">
    <property type="entry name" value="ALPHA-TOCOPHEROL TRANSFER PROTEIN-RELATED"/>
    <property type="match status" value="1"/>
</dbReference>
<dbReference type="SUPFAM" id="SSF52087">
    <property type="entry name" value="CRAL/TRIO domain"/>
    <property type="match status" value="2"/>
</dbReference>
<dbReference type="Proteomes" id="UP000667349">
    <property type="component" value="Unassembled WGS sequence"/>
</dbReference>
<dbReference type="PROSITE" id="PS50191">
    <property type="entry name" value="CRAL_TRIO"/>
    <property type="match status" value="2"/>
</dbReference>
<reference evidence="2" key="1">
    <citation type="submission" date="2020-02" db="EMBL/GenBank/DDBJ databases">
        <title>Relaxed selection underlies rapid genomic changes in the transitions from sociality to social parasitism in ants.</title>
        <authorList>
            <person name="Bi X."/>
        </authorList>
    </citation>
    <scope>NUCLEOTIDE SEQUENCE</scope>
    <source>
        <strain evidence="2">BGI-DK2013a</strain>
        <tissue evidence="2">Whole body</tissue>
    </source>
</reference>
<dbReference type="InterPro" id="IPR036865">
    <property type="entry name" value="CRAL-TRIO_dom_sf"/>
</dbReference>
<evidence type="ECO:0000259" key="1">
    <source>
        <dbReference type="PROSITE" id="PS50191"/>
    </source>
</evidence>
<protein>
    <submittedName>
        <fullName evidence="2">TTPA protein</fullName>
    </submittedName>
</protein>